<sequence>MLTLADGRRLTGEAACAAMNTTQTPTLSAAAVAIPLDVFNAMARQPGRPAYHPATSPPTWYVQYDRKALLGIYTGEPPAGARKSEGGFFPNPDNNYIRTIVNRGYGRLLMLRGKMPTTARTLGGEPLMGRGQLRYWSICSNQGFANTRATACLFDEEVPLDKDGYYTIAISREADRPRNAVAGCGVAWLKLADDGDGAGDPDAGVIQIRNMLADPAFGRSIQAVRQLGTEKAVMGDYLPQARYLMTNAFESLVARPLKD</sequence>
<dbReference type="EMBL" id="CP024201">
    <property type="protein sequence ID" value="ATQ43683.1"/>
    <property type="molecule type" value="Genomic_DNA"/>
</dbReference>
<name>A0A2D2B0B7_9CAUL</name>
<keyword evidence="2" id="KW-1185">Reference proteome</keyword>
<dbReference type="OrthoDB" id="9146291at2"/>
<evidence type="ECO:0000313" key="1">
    <source>
        <dbReference type="EMBL" id="ATQ43683.1"/>
    </source>
</evidence>
<gene>
    <name evidence="1" type="ORF">CSW64_15420</name>
</gene>
<evidence type="ECO:0000313" key="2">
    <source>
        <dbReference type="Proteomes" id="UP000228945"/>
    </source>
</evidence>
<dbReference type="RefSeq" id="WP_099622932.1">
    <property type="nucleotide sequence ID" value="NZ_CP024201.1"/>
</dbReference>
<dbReference type="KEGG" id="cmb:CSW64_15420"/>
<dbReference type="Proteomes" id="UP000228945">
    <property type="component" value="Chromosome"/>
</dbReference>
<reference evidence="1 2" key="1">
    <citation type="submission" date="2017-10" db="EMBL/GenBank/DDBJ databases">
        <title>Genome sequence of Caulobacter mirabilis FWC38.</title>
        <authorList>
            <person name="Fiebig A."/>
            <person name="Crosson S."/>
        </authorList>
    </citation>
    <scope>NUCLEOTIDE SEQUENCE [LARGE SCALE GENOMIC DNA]</scope>
    <source>
        <strain evidence="1 2">FWC 38</strain>
    </source>
</reference>
<dbReference type="AlphaFoldDB" id="A0A2D2B0B7"/>
<accession>A0A2D2B0B7</accession>
<protein>
    <submittedName>
        <fullName evidence="1">Uncharacterized protein</fullName>
    </submittedName>
</protein>
<organism evidence="1 2">
    <name type="scientific">Caulobacter mirabilis</name>
    <dbReference type="NCBI Taxonomy" id="69666"/>
    <lineage>
        <taxon>Bacteria</taxon>
        <taxon>Pseudomonadati</taxon>
        <taxon>Pseudomonadota</taxon>
        <taxon>Alphaproteobacteria</taxon>
        <taxon>Caulobacterales</taxon>
        <taxon>Caulobacteraceae</taxon>
        <taxon>Caulobacter</taxon>
    </lineage>
</organism>
<proteinExistence type="predicted"/>